<dbReference type="VEuPathDB" id="VectorBase:AGAP007673"/>
<reference evidence="1" key="4">
    <citation type="journal article" date="2007" name="Genome Biol.">
        <title>Update of the Anopheles gambiae PEST genome assembly.</title>
        <authorList>
            <person name="Sharakhova M.V."/>
            <person name="Hammond M.P."/>
            <person name="Lobo N.F."/>
            <person name="Krzywinski J."/>
            <person name="Unger M.F."/>
            <person name="Hillenmeyer M.E."/>
            <person name="Bruggner R.V."/>
            <person name="Birney E."/>
            <person name="Collins F.H."/>
        </authorList>
    </citation>
    <scope>NUCLEOTIDE SEQUENCE</scope>
    <source>
        <strain evidence="1">PEST</strain>
    </source>
</reference>
<reference evidence="1" key="2">
    <citation type="submission" date="2002-03" db="EMBL/GenBank/DDBJ databases">
        <authorList>
            <consortium name="The Anopheles Genome Sequencing Consortium"/>
        </authorList>
    </citation>
    <scope>NUCLEOTIDE SEQUENCE</scope>
    <source>
        <strain evidence="1">PEST</strain>
    </source>
</reference>
<organism evidence="1">
    <name type="scientific">Anopheles gambiae</name>
    <name type="common">African malaria mosquito</name>
    <dbReference type="NCBI Taxonomy" id="7165"/>
    <lineage>
        <taxon>Eukaryota</taxon>
        <taxon>Metazoa</taxon>
        <taxon>Ecdysozoa</taxon>
        <taxon>Arthropoda</taxon>
        <taxon>Hexapoda</taxon>
        <taxon>Insecta</taxon>
        <taxon>Pterygota</taxon>
        <taxon>Neoptera</taxon>
        <taxon>Endopterygota</taxon>
        <taxon>Diptera</taxon>
        <taxon>Nematocera</taxon>
        <taxon>Culicoidea</taxon>
        <taxon>Culicidae</taxon>
        <taxon>Anophelinae</taxon>
        <taxon>Anopheles</taxon>
    </lineage>
</organism>
<evidence type="ECO:0000313" key="1">
    <source>
        <dbReference type="EMBL" id="EDO64514.1"/>
    </source>
</evidence>
<feature type="non-terminal residue" evidence="1">
    <location>
        <position position="105"/>
    </location>
</feature>
<dbReference type="EMBL" id="AAAB01008807">
    <property type="protein sequence ID" value="EDO64514.1"/>
    <property type="molecule type" value="Genomic_DNA"/>
</dbReference>
<sequence length="105" mass="11470">LFFFTKTLPAPSSGMRRCGNNTTAQGERVCVCVWGGVKVHRCGEAKVKTKVRIGRGQIEAQKANRLCVEEGRDWSMPASLTFPKDSPFSQCSLPPGCPPNWTGLT</sequence>
<reference evidence="1" key="3">
    <citation type="journal article" date="2004" name="Trends Parasitol.">
        <title>The Anopheles gambiae genome: an update.</title>
        <authorList>
            <person name="Mongin E."/>
            <person name="Louis C."/>
            <person name="Holt R.A."/>
            <person name="Birney E."/>
            <person name="Collins F.H."/>
        </authorList>
    </citation>
    <scope>NUCLEOTIDE SEQUENCE</scope>
    <source>
        <strain evidence="1">PEST</strain>
    </source>
</reference>
<comment type="caution">
    <text evidence="1">The sequence shown here is derived from an EMBL/GenBank/DDBJ whole genome shotgun (WGS) entry which is preliminary data.</text>
</comment>
<dbReference type="PaxDb" id="7165-AGAP007673-PA"/>
<accession>A7UR74</accession>
<gene>
    <name evidence="1" type="ORF">AgaP_AGAP007673</name>
</gene>
<reference evidence="1" key="1">
    <citation type="journal article" date="2002" name="Science">
        <title>The genome sequence of the malaria mosquito Anopheles gambiae.</title>
        <authorList>
            <person name="Holt R.A."/>
            <person name="Subramanian G.M."/>
            <person name="Halpern A."/>
            <person name="Sutton G.G."/>
            <person name="Charlab R."/>
            <person name="Nusskern D.R."/>
            <person name="Wincker P."/>
            <person name="Clark A.G."/>
            <person name="Ribeiro J.M."/>
            <person name="Wides R."/>
            <person name="Salzberg S.L."/>
            <person name="Loftus B."/>
            <person name="Yandell M."/>
            <person name="Majoros W.H."/>
            <person name="Rusch D.B."/>
            <person name="Lai Z."/>
            <person name="Kraft C.L."/>
            <person name="Abril J.F."/>
            <person name="Anthouard V."/>
            <person name="Arensburger P."/>
            <person name="Atkinson P.W."/>
            <person name="Baden H."/>
            <person name="de Berardinis V."/>
            <person name="Baldwin D."/>
            <person name="Benes V."/>
            <person name="Biedler J."/>
            <person name="Blass C."/>
            <person name="Bolanos R."/>
            <person name="Boscus D."/>
            <person name="Barnstead M."/>
            <person name="Cai S."/>
            <person name="Center A."/>
            <person name="Chaturverdi K."/>
            <person name="Christophides G.K."/>
            <person name="Chrystal M.A."/>
            <person name="Clamp M."/>
            <person name="Cravchik A."/>
            <person name="Curwen V."/>
            <person name="Dana A."/>
            <person name="Delcher A."/>
            <person name="Dew I."/>
            <person name="Evans C.A."/>
            <person name="Flanigan M."/>
            <person name="Grundschober-Freimoser A."/>
            <person name="Friedli L."/>
            <person name="Gu Z."/>
            <person name="Guan P."/>
            <person name="Guigo R."/>
            <person name="Hillenmeyer M.E."/>
            <person name="Hladun S.L."/>
            <person name="Hogan J.R."/>
            <person name="Hong Y.S."/>
            <person name="Hoover J."/>
            <person name="Jaillon O."/>
            <person name="Ke Z."/>
            <person name="Kodira C."/>
            <person name="Kokoza E."/>
            <person name="Koutsos A."/>
            <person name="Letunic I."/>
            <person name="Levitsky A."/>
            <person name="Liang Y."/>
            <person name="Lin J.J."/>
            <person name="Lobo N.F."/>
            <person name="Lopez J.R."/>
            <person name="Malek J.A."/>
            <person name="McIntosh T.C."/>
            <person name="Meister S."/>
            <person name="Miller J."/>
            <person name="Mobarry C."/>
            <person name="Mongin E."/>
            <person name="Murphy S.D."/>
            <person name="O'Brochta D.A."/>
            <person name="Pfannkoch C."/>
            <person name="Qi R."/>
            <person name="Regier M.A."/>
            <person name="Remington K."/>
            <person name="Shao H."/>
            <person name="Sharakhova M.V."/>
            <person name="Sitter C.D."/>
            <person name="Shetty J."/>
            <person name="Smith T.J."/>
            <person name="Strong R."/>
            <person name="Sun J."/>
            <person name="Thomasova D."/>
            <person name="Ton L.Q."/>
            <person name="Topalis P."/>
            <person name="Tu Z."/>
            <person name="Unger M.F."/>
            <person name="Walenz B."/>
            <person name="Wang A."/>
            <person name="Wang J."/>
            <person name="Wang M."/>
            <person name="Wang X."/>
            <person name="Woodford K.J."/>
            <person name="Wortman J.R."/>
            <person name="Wu M."/>
            <person name="Yao A."/>
            <person name="Zdobnov E.M."/>
            <person name="Zhang H."/>
            <person name="Zhao Q."/>
            <person name="Zhao S."/>
            <person name="Zhu S.C."/>
            <person name="Zhimulev I."/>
            <person name="Coluzzi M."/>
            <person name="della Torre A."/>
            <person name="Roth C.W."/>
            <person name="Louis C."/>
            <person name="Kalush F."/>
            <person name="Mural R.J."/>
            <person name="Myers E.W."/>
            <person name="Adams M.D."/>
            <person name="Smith H.O."/>
            <person name="Broder S."/>
            <person name="Gardner M.J."/>
            <person name="Fraser C.M."/>
            <person name="Birney E."/>
            <person name="Bork P."/>
            <person name="Brey P.T."/>
            <person name="Venter J.C."/>
            <person name="Weissenbach J."/>
            <person name="Kafatos F.C."/>
            <person name="Collins F.H."/>
            <person name="Hoffman S.L."/>
        </authorList>
    </citation>
    <scope>NUCLEOTIDE SEQUENCE [LARGE SCALE GENOMIC DNA]</scope>
    <source>
        <strain evidence="1">PEST</strain>
    </source>
</reference>
<feature type="non-terminal residue" evidence="1">
    <location>
        <position position="1"/>
    </location>
</feature>
<dbReference type="AlphaFoldDB" id="A7UR74"/>
<protein>
    <submittedName>
        <fullName evidence="1">AGAP007673-PA</fullName>
    </submittedName>
</protein>
<reference evidence="1" key="5">
    <citation type="submission" date="2011-05" db="EMBL/GenBank/DDBJ databases">
        <authorList>
            <consortium name="VectorBase"/>
        </authorList>
    </citation>
    <scope>NUCLEOTIDE SEQUENCE</scope>
    <source>
        <strain evidence="1">PEST</strain>
    </source>
</reference>
<proteinExistence type="predicted"/>
<dbReference type="HOGENOM" id="CLU_2243127_0_0_1"/>
<name>A7UR74_ANOGA</name>